<reference evidence="1 2" key="1">
    <citation type="submission" date="2019-08" db="EMBL/GenBank/DDBJ databases">
        <title>A chromosome-level genome assembly, high-density linkage maps, and genome scans reveal the genomic architecture of hybrid incompatibilities underlying speciation via character displacement in darters (Percidae: Etheostominae).</title>
        <authorList>
            <person name="Moran R.L."/>
            <person name="Catchen J.M."/>
            <person name="Fuller R.C."/>
        </authorList>
    </citation>
    <scope>NUCLEOTIDE SEQUENCE [LARGE SCALE GENOMIC DNA]</scope>
    <source>
        <strain evidence="1">EspeVRDwgs_2016</strain>
        <tissue evidence="1">Muscle</tissue>
    </source>
</reference>
<proteinExistence type="predicted"/>
<dbReference type="AlphaFoldDB" id="A0A5J5DK25"/>
<accession>A0A5J5DK25</accession>
<evidence type="ECO:0000313" key="2">
    <source>
        <dbReference type="Proteomes" id="UP000327493"/>
    </source>
</evidence>
<dbReference type="EMBL" id="VOFY01000003">
    <property type="protein sequence ID" value="KAA8593757.1"/>
    <property type="molecule type" value="Genomic_DNA"/>
</dbReference>
<evidence type="ECO:0000313" key="1">
    <source>
        <dbReference type="EMBL" id="KAA8593757.1"/>
    </source>
</evidence>
<organism evidence="1 2">
    <name type="scientific">Etheostoma spectabile</name>
    <name type="common">orangethroat darter</name>
    <dbReference type="NCBI Taxonomy" id="54343"/>
    <lineage>
        <taxon>Eukaryota</taxon>
        <taxon>Metazoa</taxon>
        <taxon>Chordata</taxon>
        <taxon>Craniata</taxon>
        <taxon>Vertebrata</taxon>
        <taxon>Euteleostomi</taxon>
        <taxon>Actinopterygii</taxon>
        <taxon>Neopterygii</taxon>
        <taxon>Teleostei</taxon>
        <taxon>Neoteleostei</taxon>
        <taxon>Acanthomorphata</taxon>
        <taxon>Eupercaria</taxon>
        <taxon>Perciformes</taxon>
        <taxon>Percoidei</taxon>
        <taxon>Percidae</taxon>
        <taxon>Etheostomatinae</taxon>
        <taxon>Etheostoma</taxon>
    </lineage>
</organism>
<protein>
    <submittedName>
        <fullName evidence="1">Uncharacterized protein</fullName>
    </submittedName>
</protein>
<comment type="caution">
    <text evidence="1">The sequence shown here is derived from an EMBL/GenBank/DDBJ whole genome shotgun (WGS) entry which is preliminary data.</text>
</comment>
<sequence length="62" mass="7093">MPRCTQLCLSPIKSLFSIPCKYCLDGVSLPATVNARKPQLSKWRLSLLHCKPHRSDWKNIGR</sequence>
<gene>
    <name evidence="1" type="ORF">FQN60_004591</name>
</gene>
<name>A0A5J5DK25_9PERO</name>
<keyword evidence="2" id="KW-1185">Reference proteome</keyword>
<dbReference type="Proteomes" id="UP000327493">
    <property type="component" value="Chromosome 3"/>
</dbReference>